<gene>
    <name evidence="3" type="ORF">J4050_04895</name>
</gene>
<dbReference type="Pfam" id="PF00582">
    <property type="entry name" value="Usp"/>
    <property type="match status" value="1"/>
</dbReference>
<dbReference type="PANTHER" id="PTHR46268">
    <property type="entry name" value="STRESS RESPONSE PROTEIN NHAX"/>
    <property type="match status" value="1"/>
</dbReference>
<accession>A0ABS3SZZ8</accession>
<protein>
    <submittedName>
        <fullName evidence="3">Universal stress protein</fullName>
    </submittedName>
</protein>
<organism evidence="3 4">
    <name type="scientific">Winogradskyella pelagia</name>
    <dbReference type="NCBI Taxonomy" id="2819984"/>
    <lineage>
        <taxon>Bacteria</taxon>
        <taxon>Pseudomonadati</taxon>
        <taxon>Bacteroidota</taxon>
        <taxon>Flavobacteriia</taxon>
        <taxon>Flavobacteriales</taxon>
        <taxon>Flavobacteriaceae</taxon>
        <taxon>Winogradskyella</taxon>
    </lineage>
</organism>
<proteinExistence type="inferred from homology"/>
<dbReference type="EMBL" id="JAGEVF010000003">
    <property type="protein sequence ID" value="MBO3116071.1"/>
    <property type="molecule type" value="Genomic_DNA"/>
</dbReference>
<evidence type="ECO:0000256" key="1">
    <source>
        <dbReference type="ARBA" id="ARBA00008791"/>
    </source>
</evidence>
<dbReference type="RefSeq" id="WP_208152875.1">
    <property type="nucleotide sequence ID" value="NZ_JAGEVF010000003.1"/>
</dbReference>
<dbReference type="InterPro" id="IPR006016">
    <property type="entry name" value="UspA"/>
</dbReference>
<keyword evidence="4" id="KW-1185">Reference proteome</keyword>
<evidence type="ECO:0000259" key="2">
    <source>
        <dbReference type="Pfam" id="PF00582"/>
    </source>
</evidence>
<dbReference type="InterPro" id="IPR014729">
    <property type="entry name" value="Rossmann-like_a/b/a_fold"/>
</dbReference>
<sequence>MKKILVPVDFSDTSKNALLYALDLFEGSQMEITILHIFGTHSTALMMKSIDGILIKNAERDLNALIDEIRAKAPSVIFKTKLAKNYAVSTISKLGDSGIYDLIIMGTKGVSGMKEVFMGSVAGGVISNTSAPVIVVPLDYKFTPLEKVVFAIGDINISDKSKVEPIREIVKTHGSKLEVLHISEKGEPDVIDSLKAFEDLNPKFSHKTGSGDLNQHLNVHINNNDVDLLCLMRTKKDFFDRILSSSVTLKQTFNSTVPLLIVHK</sequence>
<dbReference type="Proteomes" id="UP000676776">
    <property type="component" value="Unassembled WGS sequence"/>
</dbReference>
<comment type="caution">
    <text evidence="3">The sequence shown here is derived from an EMBL/GenBank/DDBJ whole genome shotgun (WGS) entry which is preliminary data.</text>
</comment>
<evidence type="ECO:0000313" key="4">
    <source>
        <dbReference type="Proteomes" id="UP000676776"/>
    </source>
</evidence>
<comment type="similarity">
    <text evidence="1">Belongs to the universal stress protein A family.</text>
</comment>
<dbReference type="PANTHER" id="PTHR46268:SF6">
    <property type="entry name" value="UNIVERSAL STRESS PROTEIN UP12"/>
    <property type="match status" value="1"/>
</dbReference>
<dbReference type="SUPFAM" id="SSF52402">
    <property type="entry name" value="Adenine nucleotide alpha hydrolases-like"/>
    <property type="match status" value="2"/>
</dbReference>
<feature type="domain" description="UspA" evidence="2">
    <location>
        <begin position="1"/>
        <end position="137"/>
    </location>
</feature>
<name>A0ABS3SZZ8_9FLAO</name>
<dbReference type="Gene3D" id="3.40.50.620">
    <property type="entry name" value="HUPs"/>
    <property type="match status" value="2"/>
</dbReference>
<dbReference type="CDD" id="cd00293">
    <property type="entry name" value="USP-like"/>
    <property type="match status" value="1"/>
</dbReference>
<dbReference type="PRINTS" id="PR01438">
    <property type="entry name" value="UNVRSLSTRESS"/>
</dbReference>
<dbReference type="InterPro" id="IPR006015">
    <property type="entry name" value="Universal_stress_UspA"/>
</dbReference>
<reference evidence="3 4" key="1">
    <citation type="submission" date="2021-03" db="EMBL/GenBank/DDBJ databases">
        <title>Winogradskyella sp. nov., isolated from costal sediment.</title>
        <authorList>
            <person name="Gao C."/>
        </authorList>
    </citation>
    <scope>NUCLEOTIDE SEQUENCE [LARGE SCALE GENOMIC DNA]</scope>
    <source>
        <strain evidence="3 4">DF17</strain>
    </source>
</reference>
<evidence type="ECO:0000313" key="3">
    <source>
        <dbReference type="EMBL" id="MBO3116071.1"/>
    </source>
</evidence>